<dbReference type="SUPFAM" id="SSF47203">
    <property type="entry name" value="Acyl-CoA dehydrogenase C-terminal domain-like"/>
    <property type="match status" value="1"/>
</dbReference>
<dbReference type="PANTHER" id="PTHR10909">
    <property type="entry name" value="ELECTRON TRANSPORT OXIDOREDUCTASE"/>
    <property type="match status" value="1"/>
</dbReference>
<dbReference type="SUPFAM" id="SSF56645">
    <property type="entry name" value="Acyl-CoA dehydrogenase NM domain-like"/>
    <property type="match status" value="1"/>
</dbReference>
<evidence type="ECO:0000313" key="3">
    <source>
        <dbReference type="EMBL" id="KAK8033493.1"/>
    </source>
</evidence>
<reference evidence="3 4" key="1">
    <citation type="submission" date="2023-01" db="EMBL/GenBank/DDBJ databases">
        <title>Analysis of 21 Apiospora genomes using comparative genomics revels a genus with tremendous synthesis potential of carbohydrate active enzymes and secondary metabolites.</title>
        <authorList>
            <person name="Sorensen T."/>
        </authorList>
    </citation>
    <scope>NUCLEOTIDE SEQUENCE [LARGE SCALE GENOMIC DNA]</scope>
    <source>
        <strain evidence="3 4">CBS 20057</strain>
    </source>
</reference>
<dbReference type="Gene3D" id="2.40.110.10">
    <property type="entry name" value="Butyryl-CoA Dehydrogenase, subunit A, domain 2"/>
    <property type="match status" value="1"/>
</dbReference>
<comment type="caution">
    <text evidence="3">The sequence shown here is derived from an EMBL/GenBank/DDBJ whole genome shotgun (WGS) entry which is preliminary data.</text>
</comment>
<feature type="region of interest" description="Disordered" evidence="1">
    <location>
        <begin position="578"/>
        <end position="604"/>
    </location>
</feature>
<sequence length="604" mass="67078">MASQFSRVESFAPVLQEPIWHQHRELEASSVEARVRLAYERARSLVRAVGITIEDVRTMQPKFWDFHRHAFTLDSGAWTILTIHWNLCMGTISSFLSERPDLLPLLQMLERFDTCGEFLLTELGHGLDVRNLETTATHQADGSFVLHTPNPRAAKTMPPSSPHSGMSRTAVVFARLIVTGKDHGVRPFIVSLNDETGAMCRGVSCTLFPARPGAKPIDHASTSFRHVRLPRWALLGHLRASSPKDERRDFLRAIHRVTAGTLCLSTSNATVLRVAGCIAGRYSAQRRVGAPPDAVPILSFSTQYGPIARIHAHAAVYDRYAVEAQRMFIANAQKPDMQNVVAGAYKATVLDYTQKALSELVDRCGWQGLFAHNQISEVWLAEKGNSIAEGDYVVLCIRLASEIFLGRYAPPPPRDPQCLLARHEAGVWAEARRIRASVQGGHRGREFNARLLPLSLPLVRATGQRMAYEAARDAMMTVKQQHDGGGKNDNRDDQDPGMTMMTPQVLALYESTCLMEDQSWYVENGILSRRALLDRDVDAVNGMLPLLEGMIHDPAVDALINAPMVDQDKLAAFFSGLPSYEGPDTEEPKHTEDAEHFDPIQAKL</sequence>
<organism evidence="3 4">
    <name type="scientific">Apiospora marii</name>
    <dbReference type="NCBI Taxonomy" id="335849"/>
    <lineage>
        <taxon>Eukaryota</taxon>
        <taxon>Fungi</taxon>
        <taxon>Dikarya</taxon>
        <taxon>Ascomycota</taxon>
        <taxon>Pezizomycotina</taxon>
        <taxon>Sordariomycetes</taxon>
        <taxon>Xylariomycetidae</taxon>
        <taxon>Amphisphaeriales</taxon>
        <taxon>Apiosporaceae</taxon>
        <taxon>Apiospora</taxon>
    </lineage>
</organism>
<feature type="compositionally biased region" description="Basic and acidic residues" evidence="1">
    <location>
        <begin position="586"/>
        <end position="598"/>
    </location>
</feature>
<protein>
    <recommendedName>
        <fullName evidence="2">Acyl-CoA oxidase C-alpha1 domain-containing protein</fullName>
    </recommendedName>
</protein>
<accession>A0ABR1SGM9</accession>
<dbReference type="InterPro" id="IPR055060">
    <property type="entry name" value="ACOX_C_alpha1"/>
</dbReference>
<gene>
    <name evidence="3" type="ORF">PG991_002891</name>
</gene>
<keyword evidence="4" id="KW-1185">Reference proteome</keyword>
<dbReference type="InterPro" id="IPR046373">
    <property type="entry name" value="Acyl-CoA_Oxase/DH_mid-dom_sf"/>
</dbReference>
<name>A0ABR1SGM9_9PEZI</name>
<dbReference type="Gene3D" id="1.20.140.10">
    <property type="entry name" value="Butyryl-CoA Dehydrogenase, subunit A, domain 3"/>
    <property type="match status" value="1"/>
</dbReference>
<dbReference type="EMBL" id="JAQQWI010000006">
    <property type="protein sequence ID" value="KAK8033493.1"/>
    <property type="molecule type" value="Genomic_DNA"/>
</dbReference>
<dbReference type="Pfam" id="PF22924">
    <property type="entry name" value="ACOX_C_alpha1"/>
    <property type="match status" value="1"/>
</dbReference>
<proteinExistence type="predicted"/>
<feature type="compositionally biased region" description="Basic and acidic residues" evidence="1">
    <location>
        <begin position="480"/>
        <end position="494"/>
    </location>
</feature>
<dbReference type="InterPro" id="IPR036250">
    <property type="entry name" value="AcylCo_DH-like_C"/>
</dbReference>
<evidence type="ECO:0000256" key="1">
    <source>
        <dbReference type="SAM" id="MobiDB-lite"/>
    </source>
</evidence>
<feature type="region of interest" description="Disordered" evidence="1">
    <location>
        <begin position="477"/>
        <end position="499"/>
    </location>
</feature>
<evidence type="ECO:0000313" key="4">
    <source>
        <dbReference type="Proteomes" id="UP001396898"/>
    </source>
</evidence>
<feature type="domain" description="Acyl-CoA oxidase C-alpha1" evidence="2">
    <location>
        <begin position="264"/>
        <end position="400"/>
    </location>
</feature>
<evidence type="ECO:0000259" key="2">
    <source>
        <dbReference type="Pfam" id="PF22924"/>
    </source>
</evidence>
<dbReference type="PANTHER" id="PTHR10909:SF382">
    <property type="entry name" value="ACYL-COENZYME A OXIDASE"/>
    <property type="match status" value="1"/>
</dbReference>
<dbReference type="InterPro" id="IPR009100">
    <property type="entry name" value="AcylCoA_DH/oxidase_NM_dom_sf"/>
</dbReference>
<dbReference type="Proteomes" id="UP001396898">
    <property type="component" value="Unassembled WGS sequence"/>
</dbReference>
<dbReference type="InterPro" id="IPR012258">
    <property type="entry name" value="Acyl-CoA_oxidase"/>
</dbReference>